<accession>A0A0J5P233</accession>
<dbReference type="AlphaFoldDB" id="A0A0J5P233"/>
<dbReference type="Gene3D" id="1.10.260.40">
    <property type="entry name" value="lambda repressor-like DNA-binding domains"/>
    <property type="match status" value="1"/>
</dbReference>
<name>A0A0J5P233_9PAST</name>
<dbReference type="InterPro" id="IPR010982">
    <property type="entry name" value="Lambda_DNA-bd_dom_sf"/>
</dbReference>
<organism evidence="1 2">
    <name type="scientific">Muribacter muris</name>
    <dbReference type="NCBI Taxonomy" id="67855"/>
    <lineage>
        <taxon>Bacteria</taxon>
        <taxon>Pseudomonadati</taxon>
        <taxon>Pseudomonadota</taxon>
        <taxon>Gammaproteobacteria</taxon>
        <taxon>Pasteurellales</taxon>
        <taxon>Pasteurellaceae</taxon>
        <taxon>Muribacter</taxon>
    </lineage>
</organism>
<proteinExistence type="predicted"/>
<sequence>MSISSRVCLIVSHFGGSITKFSERSGINYRSVQNYMRGDREPNSEAYVKFAQMGVNINWLLTGQGEMFIGKPINLQLTEEEQNLLEDYRESNEQGKEAIEKTAKALSAISALEALKVA</sequence>
<dbReference type="PATRIC" id="fig|67855.3.peg.2372"/>
<dbReference type="EMBL" id="JWIZ01000084">
    <property type="protein sequence ID" value="KMK50593.1"/>
    <property type="molecule type" value="Genomic_DNA"/>
</dbReference>
<protein>
    <submittedName>
        <fullName evidence="1">DNA-binding protein</fullName>
    </submittedName>
</protein>
<dbReference type="SUPFAM" id="SSF47413">
    <property type="entry name" value="lambda repressor-like DNA-binding domains"/>
    <property type="match status" value="1"/>
</dbReference>
<evidence type="ECO:0000313" key="1">
    <source>
        <dbReference type="EMBL" id="KMK50593.1"/>
    </source>
</evidence>
<keyword evidence="1" id="KW-0238">DNA-binding</keyword>
<reference evidence="1 2" key="1">
    <citation type="submission" date="2014-12" db="EMBL/GenBank/DDBJ databases">
        <title>Reclassification of Actinobacillus muris as Muribacter muris.</title>
        <authorList>
            <person name="Christensen H."/>
            <person name="Nicklas W."/>
            <person name="Bisgaard M."/>
        </authorList>
    </citation>
    <scope>NUCLEOTIDE SEQUENCE [LARGE SCALE GENOMIC DNA]</scope>
    <source>
        <strain evidence="1 2">Ackerman80-443D</strain>
    </source>
</reference>
<dbReference type="STRING" id="67855.RO21_10755"/>
<evidence type="ECO:0000313" key="2">
    <source>
        <dbReference type="Proteomes" id="UP000036270"/>
    </source>
</evidence>
<comment type="caution">
    <text evidence="1">The sequence shown here is derived from an EMBL/GenBank/DDBJ whole genome shotgun (WGS) entry which is preliminary data.</text>
</comment>
<keyword evidence="2" id="KW-1185">Reference proteome</keyword>
<dbReference type="GO" id="GO:0003677">
    <property type="term" value="F:DNA binding"/>
    <property type="evidence" value="ECO:0007669"/>
    <property type="project" value="UniProtKB-KW"/>
</dbReference>
<dbReference type="Proteomes" id="UP000036270">
    <property type="component" value="Unassembled WGS sequence"/>
</dbReference>
<dbReference type="RefSeq" id="WP_047977784.1">
    <property type="nucleotide sequence ID" value="NZ_JWIZ01000084.1"/>
</dbReference>
<gene>
    <name evidence="1" type="ORF">RO21_10755</name>
</gene>